<evidence type="ECO:0000259" key="1">
    <source>
        <dbReference type="Pfam" id="PF00903"/>
    </source>
</evidence>
<sequence length="127" mass="14772">MKNLLIESHCIFPTQNIIKTANFYEEKMGFKAVHYLNANEPHVCLYRDTTEIILTKTNGQKVIPNRDLYGYGYDAYFITKNQEDLQGELISSNVKIVRSLTNTDYNNKEFVVEDIDRRWIAFGIKVG</sequence>
<feature type="domain" description="Glyoxalase/fosfomycin resistance/dioxygenase" evidence="1">
    <location>
        <begin position="9"/>
        <end position="121"/>
    </location>
</feature>
<gene>
    <name evidence="2" type="ORF">AB3N04_05750</name>
</gene>
<dbReference type="RefSeq" id="WP_368505148.1">
    <property type="nucleotide sequence ID" value="NZ_CP162551.1"/>
</dbReference>
<dbReference type="SUPFAM" id="SSF54593">
    <property type="entry name" value="Glyoxalase/Bleomycin resistance protein/Dihydroxybiphenyl dioxygenase"/>
    <property type="match status" value="1"/>
</dbReference>
<dbReference type="Gene3D" id="3.10.180.10">
    <property type="entry name" value="2,3-Dihydroxybiphenyl 1,2-Dioxygenase, domain 1"/>
    <property type="match status" value="1"/>
</dbReference>
<dbReference type="EMBL" id="CP162551">
    <property type="protein sequence ID" value="XDI37820.1"/>
    <property type="molecule type" value="Genomic_DNA"/>
</dbReference>
<name>A0AB39BWW2_9BACI</name>
<proteinExistence type="predicted"/>
<protein>
    <submittedName>
        <fullName evidence="2">VOC family protein</fullName>
    </submittedName>
</protein>
<evidence type="ECO:0000313" key="2">
    <source>
        <dbReference type="EMBL" id="XDI37820.1"/>
    </source>
</evidence>
<reference evidence="2" key="1">
    <citation type="submission" date="2024-07" db="EMBL/GenBank/DDBJ databases">
        <title>Identification and characteristics of an arsenic-resistant bacterial isolate, which belongs to a novel species.</title>
        <authorList>
            <person name="Juszczyk A."/>
            <person name="Kowalczyk A."/>
            <person name="Was K."/>
            <person name="Kosowicz W."/>
            <person name="Budzyn A."/>
            <person name="Latowski D."/>
        </authorList>
    </citation>
    <scope>NUCLEOTIDE SEQUENCE</scope>
    <source>
        <strain evidence="2">As8PL</strain>
    </source>
</reference>
<organism evidence="2">
    <name type="scientific">Alkalihalophilus sp. As8PL</name>
    <dbReference type="NCBI Taxonomy" id="3237103"/>
    <lineage>
        <taxon>Bacteria</taxon>
        <taxon>Bacillati</taxon>
        <taxon>Bacillota</taxon>
        <taxon>Bacilli</taxon>
        <taxon>Bacillales</taxon>
        <taxon>Bacillaceae</taxon>
        <taxon>Alkalihalophilus</taxon>
    </lineage>
</organism>
<dbReference type="Pfam" id="PF00903">
    <property type="entry name" value="Glyoxalase"/>
    <property type="match status" value="1"/>
</dbReference>
<dbReference type="InterPro" id="IPR004360">
    <property type="entry name" value="Glyas_Fos-R_dOase_dom"/>
</dbReference>
<dbReference type="AlphaFoldDB" id="A0AB39BWW2"/>
<dbReference type="InterPro" id="IPR029068">
    <property type="entry name" value="Glyas_Bleomycin-R_OHBP_Dase"/>
</dbReference>
<accession>A0AB39BWW2</accession>